<dbReference type="PANTHER" id="PTHR31672:SF13">
    <property type="entry name" value="F-BOX PROTEIN CPR30-LIKE"/>
    <property type="match status" value="1"/>
</dbReference>
<dbReference type="PANTHER" id="PTHR31672">
    <property type="entry name" value="BNACNNG10540D PROTEIN"/>
    <property type="match status" value="1"/>
</dbReference>
<feature type="domain" description="F-box associated beta-propeller type 1" evidence="1">
    <location>
        <begin position="3"/>
        <end position="168"/>
    </location>
</feature>
<dbReference type="Proteomes" id="UP000241394">
    <property type="component" value="Chromosome LG29"/>
</dbReference>
<evidence type="ECO:0000259" key="1">
    <source>
        <dbReference type="Pfam" id="PF07734"/>
    </source>
</evidence>
<dbReference type="InterPro" id="IPR050796">
    <property type="entry name" value="SCF_F-box_component"/>
</dbReference>
<comment type="caution">
    <text evidence="2">The sequence shown here is derived from an EMBL/GenBank/DDBJ whole genome shotgun (WGS) entry which is preliminary data.</text>
</comment>
<dbReference type="OrthoDB" id="591557at2759"/>
<sequence>MTTHVEVFNFTSSSCKKIEEFPYDLVATTQGTCANGVIHWIASRRQNNYVIVCFDFVEERFKEVPKPDCLGETSKFDLGVLDGCLCVVLPLDTSQKEFEVWAMKEYGVKESWTKLIDIEIECSGNLIPLGHRKNGEVLVEVDQKRLVAYNPREKTKEVIVLTQNQDGFHGVTYLESLISPEGHYGIRE</sequence>
<dbReference type="InterPro" id="IPR017451">
    <property type="entry name" value="F-box-assoc_interact_dom"/>
</dbReference>
<evidence type="ECO:0000313" key="3">
    <source>
        <dbReference type="Proteomes" id="UP000241394"/>
    </source>
</evidence>
<dbReference type="NCBIfam" id="TIGR01640">
    <property type="entry name" value="F_box_assoc_1"/>
    <property type="match status" value="1"/>
</dbReference>
<reference evidence="3" key="2">
    <citation type="journal article" date="2018" name="BMC Genomics">
        <title>A manually annotated Actinidia chinensis var. chinensis (kiwifruit) genome highlights the challenges associated with draft genomes and gene prediction in plants.</title>
        <authorList>
            <person name="Pilkington S.M."/>
            <person name="Crowhurst R."/>
            <person name="Hilario E."/>
            <person name="Nardozza S."/>
            <person name="Fraser L."/>
            <person name="Peng Y."/>
            <person name="Gunaseelan K."/>
            <person name="Simpson R."/>
            <person name="Tahir J."/>
            <person name="Deroles S.C."/>
            <person name="Templeton K."/>
            <person name="Luo Z."/>
            <person name="Davy M."/>
            <person name="Cheng C."/>
            <person name="McNeilage M."/>
            <person name="Scaglione D."/>
            <person name="Liu Y."/>
            <person name="Zhang Q."/>
            <person name="Datson P."/>
            <person name="De Silva N."/>
            <person name="Gardiner S.E."/>
            <person name="Bassett H."/>
            <person name="Chagne D."/>
            <person name="McCallum J."/>
            <person name="Dzierzon H."/>
            <person name="Deng C."/>
            <person name="Wang Y.Y."/>
            <person name="Barron L."/>
            <person name="Manako K."/>
            <person name="Bowen J."/>
            <person name="Foster T.M."/>
            <person name="Erridge Z.A."/>
            <person name="Tiffin H."/>
            <person name="Waite C.N."/>
            <person name="Davies K.M."/>
            <person name="Grierson E.P."/>
            <person name="Laing W.A."/>
            <person name="Kirk R."/>
            <person name="Chen X."/>
            <person name="Wood M."/>
            <person name="Montefiori M."/>
            <person name="Brummell D.A."/>
            <person name="Schwinn K.E."/>
            <person name="Catanach A."/>
            <person name="Fullerton C."/>
            <person name="Li D."/>
            <person name="Meiyalaghan S."/>
            <person name="Nieuwenhuizen N."/>
            <person name="Read N."/>
            <person name="Prakash R."/>
            <person name="Hunter D."/>
            <person name="Zhang H."/>
            <person name="McKenzie M."/>
            <person name="Knabel M."/>
            <person name="Harris A."/>
            <person name="Allan A.C."/>
            <person name="Gleave A."/>
            <person name="Chen A."/>
            <person name="Janssen B.J."/>
            <person name="Plunkett B."/>
            <person name="Ampomah-Dwamena C."/>
            <person name="Voogd C."/>
            <person name="Leif D."/>
            <person name="Lafferty D."/>
            <person name="Souleyre E.J.F."/>
            <person name="Varkonyi-Gasic E."/>
            <person name="Gambi F."/>
            <person name="Hanley J."/>
            <person name="Yao J.L."/>
            <person name="Cheung J."/>
            <person name="David K.M."/>
            <person name="Warren B."/>
            <person name="Marsh K."/>
            <person name="Snowden K.C."/>
            <person name="Lin-Wang K."/>
            <person name="Brian L."/>
            <person name="Martinez-Sanchez M."/>
            <person name="Wang M."/>
            <person name="Ileperuma N."/>
            <person name="Macnee N."/>
            <person name="Campin R."/>
            <person name="McAtee P."/>
            <person name="Drummond R.S.M."/>
            <person name="Espley R.V."/>
            <person name="Ireland H.S."/>
            <person name="Wu R."/>
            <person name="Atkinson R.G."/>
            <person name="Karunairetnam S."/>
            <person name="Bulley S."/>
            <person name="Chunkath S."/>
            <person name="Hanley Z."/>
            <person name="Storey R."/>
            <person name="Thrimawithana A.H."/>
            <person name="Thomson S."/>
            <person name="David C."/>
            <person name="Testolin R."/>
            <person name="Huang H."/>
            <person name="Hellens R.P."/>
            <person name="Schaffer R.J."/>
        </authorList>
    </citation>
    <scope>NUCLEOTIDE SEQUENCE [LARGE SCALE GENOMIC DNA]</scope>
    <source>
        <strain evidence="3">cv. Red5</strain>
    </source>
</reference>
<dbReference type="EMBL" id="NKQK01000029">
    <property type="protein sequence ID" value="PSR85300.1"/>
    <property type="molecule type" value="Genomic_DNA"/>
</dbReference>
<reference evidence="2 3" key="1">
    <citation type="submission" date="2017-07" db="EMBL/GenBank/DDBJ databases">
        <title>An improved, manually edited Actinidia chinensis var. chinensis (kiwifruit) genome highlights the challenges associated with draft genomes and gene prediction in plants.</title>
        <authorList>
            <person name="Pilkington S."/>
            <person name="Crowhurst R."/>
            <person name="Hilario E."/>
            <person name="Nardozza S."/>
            <person name="Fraser L."/>
            <person name="Peng Y."/>
            <person name="Gunaseelan K."/>
            <person name="Simpson R."/>
            <person name="Tahir J."/>
            <person name="Deroles S."/>
            <person name="Templeton K."/>
            <person name="Luo Z."/>
            <person name="Davy M."/>
            <person name="Cheng C."/>
            <person name="Mcneilage M."/>
            <person name="Scaglione D."/>
            <person name="Liu Y."/>
            <person name="Zhang Q."/>
            <person name="Datson P."/>
            <person name="De Silva N."/>
            <person name="Gardiner S."/>
            <person name="Bassett H."/>
            <person name="Chagne D."/>
            <person name="Mccallum J."/>
            <person name="Dzierzon H."/>
            <person name="Deng C."/>
            <person name="Wang Y.-Y."/>
            <person name="Barron N."/>
            <person name="Manako K."/>
            <person name="Bowen J."/>
            <person name="Foster T."/>
            <person name="Erridge Z."/>
            <person name="Tiffin H."/>
            <person name="Waite C."/>
            <person name="Davies K."/>
            <person name="Grierson E."/>
            <person name="Laing W."/>
            <person name="Kirk R."/>
            <person name="Chen X."/>
            <person name="Wood M."/>
            <person name="Montefiori M."/>
            <person name="Brummell D."/>
            <person name="Schwinn K."/>
            <person name="Catanach A."/>
            <person name="Fullerton C."/>
            <person name="Li D."/>
            <person name="Meiyalaghan S."/>
            <person name="Nieuwenhuizen N."/>
            <person name="Read N."/>
            <person name="Prakash R."/>
            <person name="Hunter D."/>
            <person name="Zhang H."/>
            <person name="Mckenzie M."/>
            <person name="Knabel M."/>
            <person name="Harris A."/>
            <person name="Allan A."/>
            <person name="Chen A."/>
            <person name="Janssen B."/>
            <person name="Plunkett B."/>
            <person name="Dwamena C."/>
            <person name="Voogd C."/>
            <person name="Leif D."/>
            <person name="Lafferty D."/>
            <person name="Souleyre E."/>
            <person name="Varkonyi-Gasic E."/>
            <person name="Gambi F."/>
            <person name="Hanley J."/>
            <person name="Yao J.-L."/>
            <person name="Cheung J."/>
            <person name="David K."/>
            <person name="Warren B."/>
            <person name="Marsh K."/>
            <person name="Snowden K."/>
            <person name="Lin-Wang K."/>
            <person name="Brian L."/>
            <person name="Martinez-Sanchez M."/>
            <person name="Wang M."/>
            <person name="Ileperuma N."/>
            <person name="Macnee N."/>
            <person name="Campin R."/>
            <person name="Mcatee P."/>
            <person name="Drummond R."/>
            <person name="Espley R."/>
            <person name="Ireland H."/>
            <person name="Wu R."/>
            <person name="Atkinson R."/>
            <person name="Karunairetnam S."/>
            <person name="Bulley S."/>
            <person name="Chunkath S."/>
            <person name="Hanley Z."/>
            <person name="Storey R."/>
            <person name="Thrimawithana A."/>
            <person name="Thomson S."/>
            <person name="David C."/>
            <person name="Testolin R."/>
        </authorList>
    </citation>
    <scope>NUCLEOTIDE SEQUENCE [LARGE SCALE GENOMIC DNA]</scope>
    <source>
        <strain evidence="3">cv. Red5</strain>
        <tissue evidence="2">Young leaf</tissue>
    </source>
</reference>
<accession>A0A2R6P4U4</accession>
<dbReference type="OMA" id="DYVEIWV"/>
<dbReference type="Gramene" id="PSR85300">
    <property type="protein sequence ID" value="PSR85300"/>
    <property type="gene ID" value="CEY00_Acc33287"/>
</dbReference>
<protein>
    <submittedName>
        <fullName evidence="2">F-box/kelch-repeat protein</fullName>
    </submittedName>
</protein>
<name>A0A2R6P4U4_ACTCC</name>
<dbReference type="Pfam" id="PF07734">
    <property type="entry name" value="FBA_1"/>
    <property type="match status" value="1"/>
</dbReference>
<dbReference type="InParanoid" id="A0A2R6P4U4"/>
<dbReference type="AlphaFoldDB" id="A0A2R6P4U4"/>
<gene>
    <name evidence="2" type="ORF">CEY00_Acc33287</name>
</gene>
<dbReference type="InterPro" id="IPR006527">
    <property type="entry name" value="F-box-assoc_dom_typ1"/>
</dbReference>
<keyword evidence="3" id="KW-1185">Reference proteome</keyword>
<organism evidence="2 3">
    <name type="scientific">Actinidia chinensis var. chinensis</name>
    <name type="common">Chinese soft-hair kiwi</name>
    <dbReference type="NCBI Taxonomy" id="1590841"/>
    <lineage>
        <taxon>Eukaryota</taxon>
        <taxon>Viridiplantae</taxon>
        <taxon>Streptophyta</taxon>
        <taxon>Embryophyta</taxon>
        <taxon>Tracheophyta</taxon>
        <taxon>Spermatophyta</taxon>
        <taxon>Magnoliopsida</taxon>
        <taxon>eudicotyledons</taxon>
        <taxon>Gunneridae</taxon>
        <taxon>Pentapetalae</taxon>
        <taxon>asterids</taxon>
        <taxon>Ericales</taxon>
        <taxon>Actinidiaceae</taxon>
        <taxon>Actinidia</taxon>
    </lineage>
</organism>
<proteinExistence type="predicted"/>
<evidence type="ECO:0000313" key="2">
    <source>
        <dbReference type="EMBL" id="PSR85300.1"/>
    </source>
</evidence>